<dbReference type="PATRIC" id="fig|1423760.3.peg.910"/>
<dbReference type="Pfam" id="PF01883">
    <property type="entry name" value="FeS_assembly_P"/>
    <property type="match status" value="1"/>
</dbReference>
<dbReference type="InterPro" id="IPR002744">
    <property type="entry name" value="MIP18-like"/>
</dbReference>
<dbReference type="PANTHER" id="PTHR42831:SF1">
    <property type="entry name" value="FE-S PROTEIN MATURATION AUXILIARY FACTOR YITW"/>
    <property type="match status" value="1"/>
</dbReference>
<dbReference type="InterPro" id="IPR034904">
    <property type="entry name" value="FSCA_dom_sf"/>
</dbReference>
<evidence type="ECO:0000313" key="3">
    <source>
        <dbReference type="Proteomes" id="UP000050816"/>
    </source>
</evidence>
<dbReference type="Proteomes" id="UP000050816">
    <property type="component" value="Unassembled WGS sequence"/>
</dbReference>
<sequence>MRKAELIQTEIVTQLSTVIDPELQIDIVNLGLVNTIDLDCEGICLIELTLTTMGCPLTGYLASQVKQAVMVVPEVKNVAVEFVWEPAWTIERMSQAAKIALGLH</sequence>
<organism evidence="2 3">
    <name type="scientific">Limosilactobacillus ingluviei DSM 15946</name>
    <dbReference type="NCBI Taxonomy" id="1423760"/>
    <lineage>
        <taxon>Bacteria</taxon>
        <taxon>Bacillati</taxon>
        <taxon>Bacillota</taxon>
        <taxon>Bacilli</taxon>
        <taxon>Lactobacillales</taxon>
        <taxon>Lactobacillaceae</taxon>
        <taxon>Limosilactobacillus</taxon>
    </lineage>
</organism>
<comment type="caution">
    <text evidence="2">The sequence shown here is derived from an EMBL/GenBank/DDBJ whole genome shotgun (WGS) entry which is preliminary data.</text>
</comment>
<dbReference type="RefSeq" id="WP_056955548.1">
    <property type="nucleotide sequence ID" value="NZ_AZFK01000087.1"/>
</dbReference>
<dbReference type="SUPFAM" id="SSF117916">
    <property type="entry name" value="Fe-S cluster assembly (FSCA) domain-like"/>
    <property type="match status" value="1"/>
</dbReference>
<name>A0A0R1U3B0_9LACO</name>
<protein>
    <recommendedName>
        <fullName evidence="1">MIP18 family-like domain-containing protein</fullName>
    </recommendedName>
</protein>
<dbReference type="Gene3D" id="3.30.300.130">
    <property type="entry name" value="Fe-S cluster assembly (FSCA)"/>
    <property type="match status" value="1"/>
</dbReference>
<proteinExistence type="predicted"/>
<evidence type="ECO:0000259" key="1">
    <source>
        <dbReference type="Pfam" id="PF01883"/>
    </source>
</evidence>
<evidence type="ECO:0000313" key="2">
    <source>
        <dbReference type="EMBL" id="KRL87783.1"/>
    </source>
</evidence>
<feature type="domain" description="MIP18 family-like" evidence="1">
    <location>
        <begin position="9"/>
        <end position="80"/>
    </location>
</feature>
<gene>
    <name evidence="2" type="ORF">FC43_GL000885</name>
</gene>
<dbReference type="EMBL" id="AZFK01000087">
    <property type="protein sequence ID" value="KRL87783.1"/>
    <property type="molecule type" value="Genomic_DNA"/>
</dbReference>
<accession>A0A0R1U3B0</accession>
<dbReference type="AlphaFoldDB" id="A0A0R1U3B0"/>
<dbReference type="PANTHER" id="PTHR42831">
    <property type="entry name" value="FE-S PROTEIN MATURATION AUXILIARY FACTOR YITW"/>
    <property type="match status" value="1"/>
</dbReference>
<reference evidence="2 3" key="1">
    <citation type="journal article" date="2015" name="Genome Announc.">
        <title>Expanding the biotechnology potential of lactobacilli through comparative genomics of 213 strains and associated genera.</title>
        <authorList>
            <person name="Sun Z."/>
            <person name="Harris H.M."/>
            <person name="McCann A."/>
            <person name="Guo C."/>
            <person name="Argimon S."/>
            <person name="Zhang W."/>
            <person name="Yang X."/>
            <person name="Jeffery I.B."/>
            <person name="Cooney J.C."/>
            <person name="Kagawa T.F."/>
            <person name="Liu W."/>
            <person name="Song Y."/>
            <person name="Salvetti E."/>
            <person name="Wrobel A."/>
            <person name="Rasinkangas P."/>
            <person name="Parkhill J."/>
            <person name="Rea M.C."/>
            <person name="O'Sullivan O."/>
            <person name="Ritari J."/>
            <person name="Douillard F.P."/>
            <person name="Paul Ross R."/>
            <person name="Yang R."/>
            <person name="Briner A.E."/>
            <person name="Felis G.E."/>
            <person name="de Vos W.M."/>
            <person name="Barrangou R."/>
            <person name="Klaenhammer T.R."/>
            <person name="Caufield P.W."/>
            <person name="Cui Y."/>
            <person name="Zhang H."/>
            <person name="O'Toole P.W."/>
        </authorList>
    </citation>
    <scope>NUCLEOTIDE SEQUENCE [LARGE SCALE GENOMIC DNA]</scope>
    <source>
        <strain evidence="2 3">DSM 15946</strain>
    </source>
</reference>
<dbReference type="InterPro" id="IPR052339">
    <property type="entry name" value="Fe-S_Maturation_MIP18"/>
</dbReference>